<dbReference type="InterPro" id="IPR014044">
    <property type="entry name" value="CAP_dom"/>
</dbReference>
<evidence type="ECO:0000313" key="3">
    <source>
        <dbReference type="Proteomes" id="UP000663882"/>
    </source>
</evidence>
<dbReference type="SUPFAM" id="SSF55797">
    <property type="entry name" value="PR-1-like"/>
    <property type="match status" value="1"/>
</dbReference>
<sequence>MFTNGVPLGDIDDENNIKSNTLVLRNDSDSNQFFERVNAIRQDNEDLPKHLNKRADFTSAQRQFQNETLAAHNSYRARHCAQSLQLDDILSRSAQDYAQKLASTNQFSHSGTKGLGENLYKAWSSTTIKINGTKAVTSWYNEIKDYNFNNGGFSMKTGHFTQAVWRSTKKLGVGVAYSNGGRTVVVVCQYSPPGNYQGQYQANVRPKGSC</sequence>
<dbReference type="EMBL" id="CAJNOO010000781">
    <property type="protein sequence ID" value="CAF1032334.1"/>
    <property type="molecule type" value="Genomic_DNA"/>
</dbReference>
<comment type="caution">
    <text evidence="2">The sequence shown here is derived from an EMBL/GenBank/DDBJ whole genome shotgun (WGS) entry which is preliminary data.</text>
</comment>
<evidence type="ECO:0000313" key="2">
    <source>
        <dbReference type="EMBL" id="CAF1032334.1"/>
    </source>
</evidence>
<feature type="domain" description="SCP" evidence="1">
    <location>
        <begin position="63"/>
        <end position="198"/>
    </location>
</feature>
<dbReference type="Proteomes" id="UP000663882">
    <property type="component" value="Unassembled WGS sequence"/>
</dbReference>
<dbReference type="OrthoDB" id="337038at2759"/>
<reference evidence="2" key="1">
    <citation type="submission" date="2021-02" db="EMBL/GenBank/DDBJ databases">
        <authorList>
            <person name="Nowell W R."/>
        </authorList>
    </citation>
    <scope>NUCLEOTIDE SEQUENCE</scope>
</reference>
<dbReference type="FunFam" id="3.40.33.10:FF:000002">
    <property type="entry name" value="Golgi-associated plant pathogenesis-related protein 1"/>
    <property type="match status" value="1"/>
</dbReference>
<accession>A0A814J4Q5</accession>
<dbReference type="InterPro" id="IPR034113">
    <property type="entry name" value="SCP_GAPR1-like"/>
</dbReference>
<name>A0A814J4Q5_9BILA</name>
<dbReference type="GO" id="GO:0005576">
    <property type="term" value="C:extracellular region"/>
    <property type="evidence" value="ECO:0007669"/>
    <property type="project" value="InterPro"/>
</dbReference>
<dbReference type="InterPro" id="IPR035940">
    <property type="entry name" value="CAP_sf"/>
</dbReference>
<dbReference type="AlphaFoldDB" id="A0A814J4Q5"/>
<dbReference type="InterPro" id="IPR018244">
    <property type="entry name" value="Allrgn_V5/Tpx1_CS"/>
</dbReference>
<dbReference type="InterPro" id="IPR001283">
    <property type="entry name" value="CRISP-related"/>
</dbReference>
<dbReference type="PANTHER" id="PTHR10334">
    <property type="entry name" value="CYSTEINE-RICH SECRETORY PROTEIN-RELATED"/>
    <property type="match status" value="1"/>
</dbReference>
<proteinExistence type="predicted"/>
<protein>
    <recommendedName>
        <fullName evidence="1">SCP domain-containing protein</fullName>
    </recommendedName>
</protein>
<gene>
    <name evidence="2" type="ORF">RFH988_LOCUS15781</name>
</gene>
<dbReference type="Gene3D" id="3.40.33.10">
    <property type="entry name" value="CAP"/>
    <property type="match status" value="1"/>
</dbReference>
<organism evidence="2 3">
    <name type="scientific">Rotaria sordida</name>
    <dbReference type="NCBI Taxonomy" id="392033"/>
    <lineage>
        <taxon>Eukaryota</taxon>
        <taxon>Metazoa</taxon>
        <taxon>Spiralia</taxon>
        <taxon>Gnathifera</taxon>
        <taxon>Rotifera</taxon>
        <taxon>Eurotatoria</taxon>
        <taxon>Bdelloidea</taxon>
        <taxon>Philodinida</taxon>
        <taxon>Philodinidae</taxon>
        <taxon>Rotaria</taxon>
    </lineage>
</organism>
<evidence type="ECO:0000259" key="1">
    <source>
        <dbReference type="SMART" id="SM00198"/>
    </source>
</evidence>
<dbReference type="Pfam" id="PF00188">
    <property type="entry name" value="CAP"/>
    <property type="match status" value="1"/>
</dbReference>
<dbReference type="CDD" id="cd05382">
    <property type="entry name" value="CAP_GAPR1-like"/>
    <property type="match status" value="1"/>
</dbReference>
<dbReference type="PROSITE" id="PS01010">
    <property type="entry name" value="CRISP_2"/>
    <property type="match status" value="1"/>
</dbReference>
<dbReference type="SMART" id="SM00198">
    <property type="entry name" value="SCP"/>
    <property type="match status" value="1"/>
</dbReference>
<dbReference type="PRINTS" id="PR00837">
    <property type="entry name" value="V5TPXLIKE"/>
</dbReference>